<evidence type="ECO:0000256" key="1">
    <source>
        <dbReference type="SAM" id="Phobius"/>
    </source>
</evidence>
<protein>
    <submittedName>
        <fullName evidence="2">Uncharacterized protein</fullName>
    </submittedName>
</protein>
<gene>
    <name evidence="2" type="ORF">AFCDBAGC_1854</name>
</gene>
<feature type="transmembrane region" description="Helical" evidence="1">
    <location>
        <begin position="41"/>
        <end position="62"/>
    </location>
</feature>
<keyword evidence="1" id="KW-1133">Transmembrane helix</keyword>
<organism evidence="2 3">
    <name type="scientific">Methylobacterium cerastii</name>
    <dbReference type="NCBI Taxonomy" id="932741"/>
    <lineage>
        <taxon>Bacteria</taxon>
        <taxon>Pseudomonadati</taxon>
        <taxon>Pseudomonadota</taxon>
        <taxon>Alphaproteobacteria</taxon>
        <taxon>Hyphomicrobiales</taxon>
        <taxon>Methylobacteriaceae</taxon>
        <taxon>Methylobacterium</taxon>
    </lineage>
</organism>
<evidence type="ECO:0000313" key="3">
    <source>
        <dbReference type="Proteomes" id="UP001055117"/>
    </source>
</evidence>
<feature type="transmembrane region" description="Helical" evidence="1">
    <location>
        <begin position="6"/>
        <end position="29"/>
    </location>
</feature>
<comment type="caution">
    <text evidence="2">The sequence shown here is derived from an EMBL/GenBank/DDBJ whole genome shotgun (WGS) entry which is preliminary data.</text>
</comment>
<dbReference type="Proteomes" id="UP001055117">
    <property type="component" value="Unassembled WGS sequence"/>
</dbReference>
<name>A0ABQ4QFG8_9HYPH</name>
<sequence length="127" mass="13613">MPPAFTLGHILGPVAVATVLNVLAFAMLWQDNRTEMQTGKTPVRFWVVLLGYGVPLLIFALSMGGRPITTTMQLFGAAMGGEAMGAGLVYGLLNAFVWSRGQPMRDRLAPMIGCSAFFAGMAWTLFG</sequence>
<evidence type="ECO:0000313" key="2">
    <source>
        <dbReference type="EMBL" id="GJD43992.1"/>
    </source>
</evidence>
<proteinExistence type="predicted"/>
<dbReference type="EMBL" id="BPQG01000026">
    <property type="protein sequence ID" value="GJD43992.1"/>
    <property type="molecule type" value="Genomic_DNA"/>
</dbReference>
<feature type="transmembrane region" description="Helical" evidence="1">
    <location>
        <begin position="74"/>
        <end position="96"/>
    </location>
</feature>
<keyword evidence="1" id="KW-0812">Transmembrane</keyword>
<keyword evidence="1" id="KW-0472">Membrane</keyword>
<feature type="transmembrane region" description="Helical" evidence="1">
    <location>
        <begin position="108"/>
        <end position="126"/>
    </location>
</feature>
<accession>A0ABQ4QFG8</accession>
<keyword evidence="3" id="KW-1185">Reference proteome</keyword>
<reference evidence="2 3" key="1">
    <citation type="journal article" date="2021" name="Front. Microbiol.">
        <title>Comprehensive Comparative Genomics and Phenotyping of Methylobacterium Species.</title>
        <authorList>
            <person name="Alessa O."/>
            <person name="Ogura Y."/>
            <person name="Fujitani Y."/>
            <person name="Takami H."/>
            <person name="Hayashi T."/>
            <person name="Sahin N."/>
            <person name="Tani A."/>
        </authorList>
    </citation>
    <scope>NUCLEOTIDE SEQUENCE [LARGE SCALE GENOMIC DNA]</scope>
    <source>
        <strain evidence="2 3">DSM 23679</strain>
    </source>
</reference>